<sequence>MSAATRLSHSLARLGDLARTLGRGNKDAPPPPGQLGREALRARREALVAEFARRQYDLGGLVYEMAARDHIRLDIVLRKAAELQQLDWELAAVEWSSKLGEQAAAGACPGCGRLFPEGAVFCPGCGRPLSGVNAERDAR</sequence>
<name>A0A1H6FH92_THEAL</name>
<evidence type="ECO:0000313" key="2">
    <source>
        <dbReference type="Proteomes" id="UP000222056"/>
    </source>
</evidence>
<keyword evidence="2" id="KW-1185">Reference proteome</keyword>
<proteinExistence type="predicted"/>
<protein>
    <recommendedName>
        <fullName evidence="3">Zinc-ribbon domain-containing protein</fullName>
    </recommendedName>
</protein>
<dbReference type="EMBL" id="FNWJ01000001">
    <property type="protein sequence ID" value="SEH10176.1"/>
    <property type="molecule type" value="Genomic_DNA"/>
</dbReference>
<organism evidence="1 2">
    <name type="scientific">Thermoleophilum album</name>
    <dbReference type="NCBI Taxonomy" id="29539"/>
    <lineage>
        <taxon>Bacteria</taxon>
        <taxon>Bacillati</taxon>
        <taxon>Actinomycetota</taxon>
        <taxon>Thermoleophilia</taxon>
        <taxon>Thermoleophilales</taxon>
        <taxon>Thermoleophilaceae</taxon>
        <taxon>Thermoleophilum</taxon>
    </lineage>
</organism>
<accession>A0A1H6FH92</accession>
<evidence type="ECO:0000313" key="1">
    <source>
        <dbReference type="EMBL" id="SEH10176.1"/>
    </source>
</evidence>
<dbReference type="AlphaFoldDB" id="A0A1H6FH92"/>
<reference evidence="2" key="1">
    <citation type="submission" date="2016-10" db="EMBL/GenBank/DDBJ databases">
        <authorList>
            <person name="Varghese N."/>
            <person name="Submissions S."/>
        </authorList>
    </citation>
    <scope>NUCLEOTIDE SEQUENCE [LARGE SCALE GENOMIC DNA]</scope>
    <source>
        <strain evidence="2">ATCC 35263</strain>
    </source>
</reference>
<evidence type="ECO:0008006" key="3">
    <source>
        <dbReference type="Google" id="ProtNLM"/>
    </source>
</evidence>
<gene>
    <name evidence="1" type="ORF">SAMN02745716_0023</name>
</gene>
<dbReference type="Proteomes" id="UP000222056">
    <property type="component" value="Unassembled WGS sequence"/>
</dbReference>
<dbReference type="STRING" id="29539.SAMN02745716_0023"/>